<protein>
    <recommendedName>
        <fullName evidence="6">DUF1800 domain-containing protein</fullName>
    </recommendedName>
</protein>
<dbReference type="PANTHER" id="PTHR43737:SF1">
    <property type="entry name" value="DUF1501 DOMAIN-CONTAINING PROTEIN"/>
    <property type="match status" value="1"/>
</dbReference>
<dbReference type="OrthoDB" id="9772295at2"/>
<dbReference type="RefSeq" id="WP_088619672.1">
    <property type="nucleotide sequence ID" value="NZ_CP022129.1"/>
</dbReference>
<name>A0A1Z4BZV5_9GAMM</name>
<feature type="signal peptide" evidence="1">
    <location>
        <begin position="1"/>
        <end position="30"/>
    </location>
</feature>
<reference evidence="2 4" key="1">
    <citation type="submission" date="2017-06" db="EMBL/GenBank/DDBJ databases">
        <title>Genome Sequencing of the methanotroph Methylovulum psychrotolerants str. HV10-M2 isolated from a high-altitude environment.</title>
        <authorList>
            <person name="Mateos-Rivera A."/>
        </authorList>
    </citation>
    <scope>NUCLEOTIDE SEQUENCE [LARGE SCALE GENOMIC DNA]</scope>
    <source>
        <strain evidence="2 4">HV10_M2</strain>
    </source>
</reference>
<evidence type="ECO:0000313" key="5">
    <source>
        <dbReference type="Proteomes" id="UP000237423"/>
    </source>
</evidence>
<gene>
    <name evidence="3" type="ORF">AADEFJLK_02188</name>
    <name evidence="2" type="ORF">CEK71_12335</name>
</gene>
<proteinExistence type="predicted"/>
<dbReference type="PANTHER" id="PTHR43737">
    <property type="entry name" value="BLL7424 PROTEIN"/>
    <property type="match status" value="1"/>
</dbReference>
<evidence type="ECO:0000256" key="1">
    <source>
        <dbReference type="SAM" id="SignalP"/>
    </source>
</evidence>
<evidence type="ECO:0008006" key="6">
    <source>
        <dbReference type="Google" id="ProtNLM"/>
    </source>
</evidence>
<dbReference type="Proteomes" id="UP000197019">
    <property type="component" value="Chromosome"/>
</dbReference>
<dbReference type="EMBL" id="PGFZ01000004">
    <property type="protein sequence ID" value="POZ51967.1"/>
    <property type="molecule type" value="Genomic_DNA"/>
</dbReference>
<evidence type="ECO:0000313" key="3">
    <source>
        <dbReference type="EMBL" id="POZ51967.1"/>
    </source>
</evidence>
<dbReference type="AlphaFoldDB" id="A0A1Z4BZV5"/>
<keyword evidence="4" id="KW-1185">Reference proteome</keyword>
<reference evidence="3 5" key="2">
    <citation type="submission" date="2017-11" db="EMBL/GenBank/DDBJ databases">
        <title>Draft Genome Sequence of Methylobacter psychrotolerans Sph1T, an Obligate Methanotroph from Low-Temperature Environments.</title>
        <authorList>
            <person name="Oshkin I.Y."/>
            <person name="Miroshnikov K."/>
            <person name="Belova S.E."/>
            <person name="Korzhenkov A."/>
            <person name="Toshchakov S.V."/>
            <person name="Dedysh S.N."/>
        </authorList>
    </citation>
    <scope>NUCLEOTIDE SEQUENCE [LARGE SCALE GENOMIC DNA]</scope>
    <source>
        <strain evidence="3 5">Sph1</strain>
    </source>
</reference>
<dbReference type="Pfam" id="PF08811">
    <property type="entry name" value="DUF1800"/>
    <property type="match status" value="1"/>
</dbReference>
<dbReference type="Proteomes" id="UP000237423">
    <property type="component" value="Unassembled WGS sequence"/>
</dbReference>
<organism evidence="2 4">
    <name type="scientific">Methylovulum psychrotolerans</name>
    <dbReference type="NCBI Taxonomy" id="1704499"/>
    <lineage>
        <taxon>Bacteria</taxon>
        <taxon>Pseudomonadati</taxon>
        <taxon>Pseudomonadota</taxon>
        <taxon>Gammaproteobacteria</taxon>
        <taxon>Methylococcales</taxon>
        <taxon>Methylococcaceae</taxon>
        <taxon>Methylovulum</taxon>
    </lineage>
</organism>
<evidence type="ECO:0000313" key="4">
    <source>
        <dbReference type="Proteomes" id="UP000197019"/>
    </source>
</evidence>
<accession>A0A1Z4BZV5</accession>
<dbReference type="InterPro" id="IPR014917">
    <property type="entry name" value="DUF1800"/>
</dbReference>
<dbReference type="EMBL" id="CP022129">
    <property type="protein sequence ID" value="ASF46800.1"/>
    <property type="molecule type" value="Genomic_DNA"/>
</dbReference>
<dbReference type="KEGG" id="mpsy:CEK71_12335"/>
<feature type="chain" id="PRO_5036030943" description="DUF1800 domain-containing protein" evidence="1">
    <location>
        <begin position="31"/>
        <end position="557"/>
    </location>
</feature>
<evidence type="ECO:0000313" key="2">
    <source>
        <dbReference type="EMBL" id="ASF46800.1"/>
    </source>
</evidence>
<sequence>MKSLNSRQVAANTLKLGLLLSLLLPGIAQADALADCFDPLAAPVYPTTPNVPAVTTQPAAVRFLNMATFGASPQDVNHLSKMTFQAWVDEQLAMKASCHLATLNETQDNNQRENRIEVWFRHAVTAPDQLRQRVAFALSEVFVVSDVGSGISTNALAVYYDILVRNAFGNFRDILEQVTLSPAMGKYLSTLHNQKADRKLGIRADENYAREVMQLFTIGLVQLDTTGTPVLQNGITVPTYTQTDVENSAKVLTGWGLADSVSFFDGIEWRQSMVSFEGYHDHSAKTLLTNVAVPAAGKAPADLKILLDTLFNHPNVGPFIGRRLIQRLVTSNPSPAYIQRVAEAFNDNGAGVRGDMKAVISAVLLDPEAVGGAKVNPKFGKLREPLLVLTHLWRVLGGKAHDGRLPYYYPESSIGQAPLSSGSVFNFFRPDYAPSGKINDQGLFAPEFQLVNDANNTRFYNELFSLTHWHYVGYQWADQSSVLININNLAKRAQTPSNLVNYLNLVFTGNKLPATVTTPLIAYLRDLSFKDNAGNGVNRSLEALYLVLSSPNYLIQR</sequence>
<keyword evidence="1" id="KW-0732">Signal</keyword>